<keyword evidence="5" id="KW-0472">Membrane</keyword>
<accession>A0A8S3DUD6</accession>
<evidence type="ECO:0000313" key="9">
    <source>
        <dbReference type="EMBL" id="CAF5006076.1"/>
    </source>
</evidence>
<dbReference type="GO" id="GO:0016020">
    <property type="term" value="C:membrane"/>
    <property type="evidence" value="ECO:0007669"/>
    <property type="project" value="UniProtKB-SubCell"/>
</dbReference>
<dbReference type="Pfam" id="PF05041">
    <property type="entry name" value="Pecanex_C"/>
    <property type="match status" value="1"/>
</dbReference>
<dbReference type="EMBL" id="CAJOBH010208935">
    <property type="protein sequence ID" value="CAF5006076.1"/>
    <property type="molecule type" value="Genomic_DNA"/>
</dbReference>
<evidence type="ECO:0000313" key="10">
    <source>
        <dbReference type="EMBL" id="CAF5061425.1"/>
    </source>
</evidence>
<evidence type="ECO:0000256" key="5">
    <source>
        <dbReference type="ARBA" id="ARBA00023136"/>
    </source>
</evidence>
<dbReference type="EMBL" id="CAJOBJ010234147">
    <property type="protein sequence ID" value="CAF5061425.1"/>
    <property type="molecule type" value="Genomic_DNA"/>
</dbReference>
<reference evidence="9" key="1">
    <citation type="submission" date="2021-02" db="EMBL/GenBank/DDBJ databases">
        <authorList>
            <person name="Nowell W R."/>
        </authorList>
    </citation>
    <scope>NUCLEOTIDE SEQUENCE</scope>
</reference>
<dbReference type="Proteomes" id="UP000681720">
    <property type="component" value="Unassembled WGS sequence"/>
</dbReference>
<evidence type="ECO:0000313" key="11">
    <source>
        <dbReference type="Proteomes" id="UP000681967"/>
    </source>
</evidence>
<evidence type="ECO:0000256" key="7">
    <source>
        <dbReference type="SAM" id="MobiDB-lite"/>
    </source>
</evidence>
<evidence type="ECO:0000256" key="3">
    <source>
        <dbReference type="ARBA" id="ARBA00022692"/>
    </source>
</evidence>
<dbReference type="AlphaFoldDB" id="A0A8S3DUD6"/>
<name>A0A8S3DUD6_9BILA</name>
<evidence type="ECO:0000256" key="2">
    <source>
        <dbReference type="ARBA" id="ARBA00010170"/>
    </source>
</evidence>
<organism evidence="9 11">
    <name type="scientific">Rotaria magnacalcarata</name>
    <dbReference type="NCBI Taxonomy" id="392030"/>
    <lineage>
        <taxon>Eukaryota</taxon>
        <taxon>Metazoa</taxon>
        <taxon>Spiralia</taxon>
        <taxon>Gnathifera</taxon>
        <taxon>Rotifera</taxon>
        <taxon>Eurotatoria</taxon>
        <taxon>Bdelloidea</taxon>
        <taxon>Philodinida</taxon>
        <taxon>Philodinidae</taxon>
        <taxon>Rotaria</taxon>
    </lineage>
</organism>
<sequence length="280" mass="31256">QNDTNLVITHEASPEWRNAILSNKPSLLALRRALVESIDEYRIVMLDRRHLSFRIVKVSKECVRGFWASQQHELIFLRNRNPERGSIQNAKQVLRNMINSSSDQPIGYPIFVSPLITSYSSTSKPINDIIGGELAWNLIKKNFSTFFQRAHGFFLSHCVGNASGTNEAIQLAERRTMSTVTATAHAQQSSFSVPATSTLSDQIRSLSIQQNMNTNNSGEMPVNNTVNNKKVVPSDQQTSVLVKRTSDSLVTTTITTTTTTTTTTTNDEPIRRRSSLSTEL</sequence>
<evidence type="ECO:0000259" key="8">
    <source>
        <dbReference type="Pfam" id="PF05041"/>
    </source>
</evidence>
<dbReference type="Proteomes" id="UP000681967">
    <property type="component" value="Unassembled WGS sequence"/>
</dbReference>
<feature type="domain" description="Pecanex C-terminal" evidence="8">
    <location>
        <begin position="2"/>
        <end position="123"/>
    </location>
</feature>
<evidence type="ECO:0000256" key="6">
    <source>
        <dbReference type="RuleBase" id="RU367089"/>
    </source>
</evidence>
<keyword evidence="4" id="KW-1133">Transmembrane helix</keyword>
<dbReference type="InterPro" id="IPR039797">
    <property type="entry name" value="Pecanex"/>
</dbReference>
<keyword evidence="3" id="KW-0812">Transmembrane</keyword>
<comment type="similarity">
    <text evidence="2 6">Belongs to the pecanex family.</text>
</comment>
<dbReference type="InterPro" id="IPR007735">
    <property type="entry name" value="Pecanex_C"/>
</dbReference>
<feature type="non-terminal residue" evidence="9">
    <location>
        <position position="1"/>
    </location>
</feature>
<proteinExistence type="inferred from homology"/>
<feature type="non-terminal residue" evidence="9">
    <location>
        <position position="280"/>
    </location>
</feature>
<evidence type="ECO:0000256" key="1">
    <source>
        <dbReference type="ARBA" id="ARBA00004141"/>
    </source>
</evidence>
<dbReference type="PANTHER" id="PTHR12372">
    <property type="entry name" value="PECANEX"/>
    <property type="match status" value="1"/>
</dbReference>
<dbReference type="PANTHER" id="PTHR12372:SF7">
    <property type="entry name" value="PROTEIN PECANEX"/>
    <property type="match status" value="1"/>
</dbReference>
<comment type="caution">
    <text evidence="9">The sequence shown here is derived from an EMBL/GenBank/DDBJ whole genome shotgun (WGS) entry which is preliminary data.</text>
</comment>
<evidence type="ECO:0000256" key="4">
    <source>
        <dbReference type="ARBA" id="ARBA00022989"/>
    </source>
</evidence>
<gene>
    <name evidence="9" type="ORF">BYL167_LOCUS55560</name>
    <name evidence="10" type="ORF">GIL414_LOCUS60548</name>
</gene>
<protein>
    <recommendedName>
        <fullName evidence="6">Pecanex-like protein</fullName>
    </recommendedName>
</protein>
<feature type="region of interest" description="Disordered" evidence="7">
    <location>
        <begin position="258"/>
        <end position="280"/>
    </location>
</feature>
<comment type="subcellular location">
    <subcellularLocation>
        <location evidence="1 6">Membrane</location>
        <topology evidence="1 6">Multi-pass membrane protein</topology>
    </subcellularLocation>
</comment>